<evidence type="ECO:0000313" key="1">
    <source>
        <dbReference type="EMBL" id="CDX35132.1"/>
    </source>
</evidence>
<protein>
    <submittedName>
        <fullName evidence="1">Uncharacterized protein</fullName>
    </submittedName>
</protein>
<dbReference type="AlphaFoldDB" id="A0A090GKB4"/>
<dbReference type="EMBL" id="CCNB01000012">
    <property type="protein sequence ID" value="CDX35132.1"/>
    <property type="molecule type" value="Genomic_DNA"/>
</dbReference>
<name>A0A090GKB4_MESPL</name>
<accession>A0A090GKB4</accession>
<proteinExistence type="predicted"/>
<organism evidence="1 2">
    <name type="scientific">Mesorhizobium plurifarium</name>
    <dbReference type="NCBI Taxonomy" id="69974"/>
    <lineage>
        <taxon>Bacteria</taxon>
        <taxon>Pseudomonadati</taxon>
        <taxon>Pseudomonadota</taxon>
        <taxon>Alphaproteobacteria</taxon>
        <taxon>Hyphomicrobiales</taxon>
        <taxon>Phyllobacteriaceae</taxon>
        <taxon>Mesorhizobium</taxon>
    </lineage>
</organism>
<gene>
    <name evidence="1" type="ORF">MPLDJ20_20073</name>
</gene>
<reference evidence="1 2" key="1">
    <citation type="submission" date="2014-08" db="EMBL/GenBank/DDBJ databases">
        <authorList>
            <person name="Moulin Lionel"/>
        </authorList>
    </citation>
    <scope>NUCLEOTIDE SEQUENCE [LARGE SCALE GENOMIC DNA]</scope>
</reference>
<sequence>MDRQTLRDWCIGSILQGLKLRRARYSQARRIDASIAGDFTNTALRASIADLRLATLFPAS</sequence>
<dbReference type="Proteomes" id="UP000046373">
    <property type="component" value="Unassembled WGS sequence"/>
</dbReference>
<evidence type="ECO:0000313" key="2">
    <source>
        <dbReference type="Proteomes" id="UP000046373"/>
    </source>
</evidence>